<accession>A0ABP9NTJ7</accession>
<gene>
    <name evidence="1" type="ORF">GCM10023213_04240</name>
</gene>
<protein>
    <recommendedName>
        <fullName evidence="3">N-acetyltransferase domain-containing protein</fullName>
    </recommendedName>
</protein>
<keyword evidence="2" id="KW-1185">Reference proteome</keyword>
<dbReference type="EMBL" id="BAABIA010000001">
    <property type="protein sequence ID" value="GAA5133792.1"/>
    <property type="molecule type" value="Genomic_DNA"/>
</dbReference>
<reference evidence="2" key="1">
    <citation type="journal article" date="2019" name="Int. J. Syst. Evol. Microbiol.">
        <title>The Global Catalogue of Microorganisms (GCM) 10K type strain sequencing project: providing services to taxonomists for standard genome sequencing and annotation.</title>
        <authorList>
            <consortium name="The Broad Institute Genomics Platform"/>
            <consortium name="The Broad Institute Genome Sequencing Center for Infectious Disease"/>
            <person name="Wu L."/>
            <person name="Ma J."/>
        </authorList>
    </citation>
    <scope>NUCLEOTIDE SEQUENCE [LARGE SCALE GENOMIC DNA]</scope>
    <source>
        <strain evidence="2">JCM 18053</strain>
    </source>
</reference>
<dbReference type="Proteomes" id="UP001499852">
    <property type="component" value="Unassembled WGS sequence"/>
</dbReference>
<organism evidence="1 2">
    <name type="scientific">Prosthecobacter algae</name>
    <dbReference type="NCBI Taxonomy" id="1144682"/>
    <lineage>
        <taxon>Bacteria</taxon>
        <taxon>Pseudomonadati</taxon>
        <taxon>Verrucomicrobiota</taxon>
        <taxon>Verrucomicrobiia</taxon>
        <taxon>Verrucomicrobiales</taxon>
        <taxon>Verrucomicrobiaceae</taxon>
        <taxon>Prosthecobacter</taxon>
    </lineage>
</organism>
<comment type="caution">
    <text evidence="1">The sequence shown here is derived from an EMBL/GenBank/DDBJ whole genome shotgun (WGS) entry which is preliminary data.</text>
</comment>
<name>A0ABP9NTJ7_9BACT</name>
<sequence>MPNRIEPYQDCPAMRAELASFLADHLEDGPEQAQWLERLAHWWDENPHAGDSPERGWVLREGRVLVGFLGLIPVRYAWRGQPVQALIATSWIVKPGCRNAALPMGMKLQRLASTHLLLDSTPSLEVQALISRFGWVGEMRARRTLLPLGTLGRLFAKLAGQQWPTLPKGRRITTAVGEVHSLARPWQEMGRLEKWTCPASLRWYAAARMRQHQFLGVVDEDGRLTSCLWLTRRSRCGIQLWMLLESFSTEADDAELRALASALVRREVRLPGPPAHLLSLLAFPQDSRWKDIRGLIRDEVLVCHFHALPSALKDVPKHTVMAEGDFGL</sequence>
<evidence type="ECO:0000313" key="1">
    <source>
        <dbReference type="EMBL" id="GAA5133792.1"/>
    </source>
</evidence>
<proteinExistence type="predicted"/>
<evidence type="ECO:0008006" key="3">
    <source>
        <dbReference type="Google" id="ProtNLM"/>
    </source>
</evidence>
<evidence type="ECO:0000313" key="2">
    <source>
        <dbReference type="Proteomes" id="UP001499852"/>
    </source>
</evidence>
<dbReference type="RefSeq" id="WP_345734723.1">
    <property type="nucleotide sequence ID" value="NZ_BAABIA010000001.1"/>
</dbReference>